<evidence type="ECO:0000313" key="9">
    <source>
        <dbReference type="EMBL" id="ETJ33004.1"/>
    </source>
</evidence>
<evidence type="ECO:0000256" key="6">
    <source>
        <dbReference type="ARBA" id="ARBA00023136"/>
    </source>
</evidence>
<keyword evidence="4 7" id="KW-0812">Transmembrane</keyword>
<evidence type="ECO:0000256" key="4">
    <source>
        <dbReference type="ARBA" id="ARBA00022692"/>
    </source>
</evidence>
<evidence type="ECO:0000259" key="8">
    <source>
        <dbReference type="Pfam" id="PF00528"/>
    </source>
</evidence>
<dbReference type="EMBL" id="AZMM01012551">
    <property type="protein sequence ID" value="ETJ33004.1"/>
    <property type="molecule type" value="Genomic_DNA"/>
</dbReference>
<comment type="subcellular location">
    <subcellularLocation>
        <location evidence="1">Cell membrane</location>
        <topology evidence="1">Multi-pass membrane protein</topology>
    </subcellularLocation>
</comment>
<evidence type="ECO:0000256" key="7">
    <source>
        <dbReference type="SAM" id="Phobius"/>
    </source>
</evidence>
<dbReference type="Pfam" id="PF00528">
    <property type="entry name" value="BPD_transp_1"/>
    <property type="match status" value="1"/>
</dbReference>
<dbReference type="GO" id="GO:0071916">
    <property type="term" value="F:dipeptide transmembrane transporter activity"/>
    <property type="evidence" value="ECO:0007669"/>
    <property type="project" value="TreeGrafter"/>
</dbReference>
<name>W1XVT4_9ZZZZ</name>
<proteinExistence type="predicted"/>
<reference evidence="9" key="1">
    <citation type="submission" date="2013-12" db="EMBL/GenBank/DDBJ databases">
        <title>A Varibaculum cambriense genome reconstructed from a premature infant gut community with otherwise low bacterial novelty that shifts toward anaerobic metabolism during the third week of life.</title>
        <authorList>
            <person name="Brown C.T."/>
            <person name="Sharon I."/>
            <person name="Thomas B.C."/>
            <person name="Castelle C.J."/>
            <person name="Morowitz M.J."/>
            <person name="Banfield J.F."/>
        </authorList>
    </citation>
    <scope>NUCLEOTIDE SEQUENCE</scope>
</reference>
<dbReference type="InterPro" id="IPR000515">
    <property type="entry name" value="MetI-like"/>
</dbReference>
<dbReference type="PANTHER" id="PTHR43163:SF8">
    <property type="entry name" value="D,D-DIPEPTIDE TRANSPORT SYSTEM PERMEASE PROTEIN DDPB-RELATED"/>
    <property type="match status" value="1"/>
</dbReference>
<organism evidence="9">
    <name type="scientific">human gut metagenome</name>
    <dbReference type="NCBI Taxonomy" id="408170"/>
    <lineage>
        <taxon>unclassified sequences</taxon>
        <taxon>metagenomes</taxon>
        <taxon>organismal metagenomes</taxon>
    </lineage>
</organism>
<accession>W1XVT4</accession>
<keyword evidence="6 7" id="KW-0472">Membrane</keyword>
<protein>
    <recommendedName>
        <fullName evidence="8">ABC transmembrane type-1 domain-containing protein</fullName>
    </recommendedName>
</protein>
<feature type="transmembrane region" description="Helical" evidence="7">
    <location>
        <begin position="20"/>
        <end position="45"/>
    </location>
</feature>
<dbReference type="PANTHER" id="PTHR43163">
    <property type="entry name" value="DIPEPTIDE TRANSPORT SYSTEM PERMEASE PROTEIN DPPB-RELATED"/>
    <property type="match status" value="1"/>
</dbReference>
<feature type="non-terminal residue" evidence="9">
    <location>
        <position position="1"/>
    </location>
</feature>
<keyword evidence="2" id="KW-0813">Transport</keyword>
<gene>
    <name evidence="9" type="ORF">Q604_UNBC12551G0001</name>
</gene>
<feature type="domain" description="ABC transmembrane type-1" evidence="8">
    <location>
        <begin position="1"/>
        <end position="50"/>
    </location>
</feature>
<sequence>WPGMGAWVVTSIQALDFPAVMGFAVVVSFAYVLVNLVVDLLYLWIDPRIGRGGGE</sequence>
<evidence type="ECO:0000256" key="2">
    <source>
        <dbReference type="ARBA" id="ARBA00022448"/>
    </source>
</evidence>
<keyword evidence="3" id="KW-1003">Cell membrane</keyword>
<dbReference type="AlphaFoldDB" id="W1XVT4"/>
<keyword evidence="5 7" id="KW-1133">Transmembrane helix</keyword>
<evidence type="ECO:0000256" key="5">
    <source>
        <dbReference type="ARBA" id="ARBA00022989"/>
    </source>
</evidence>
<evidence type="ECO:0000256" key="3">
    <source>
        <dbReference type="ARBA" id="ARBA00022475"/>
    </source>
</evidence>
<evidence type="ECO:0000256" key="1">
    <source>
        <dbReference type="ARBA" id="ARBA00004651"/>
    </source>
</evidence>
<dbReference type="GO" id="GO:0005886">
    <property type="term" value="C:plasma membrane"/>
    <property type="evidence" value="ECO:0007669"/>
    <property type="project" value="UniProtKB-SubCell"/>
</dbReference>
<comment type="caution">
    <text evidence="9">The sequence shown here is derived from an EMBL/GenBank/DDBJ whole genome shotgun (WGS) entry which is preliminary data.</text>
</comment>